<accession>A0ABS7LIK9</accession>
<dbReference type="Proteomes" id="UP000720124">
    <property type="component" value="Unassembled WGS sequence"/>
</dbReference>
<evidence type="ECO:0000313" key="3">
    <source>
        <dbReference type="Proteomes" id="UP000720124"/>
    </source>
</evidence>
<name>A0ABS7LIK9_9HYPH</name>
<keyword evidence="3" id="KW-1185">Reference proteome</keyword>
<gene>
    <name evidence="2" type="ORF">HJA87_15750</name>
</gene>
<dbReference type="EMBL" id="JABTXI010000005">
    <property type="protein sequence ID" value="MBY3591314.1"/>
    <property type="molecule type" value="Genomic_DNA"/>
</dbReference>
<evidence type="ECO:0000313" key="2">
    <source>
        <dbReference type="EMBL" id="MBY3591314.1"/>
    </source>
</evidence>
<protein>
    <submittedName>
        <fullName evidence="2">DUF1236 domain-containing protein</fullName>
    </submittedName>
</protein>
<feature type="signal peptide" evidence="1">
    <location>
        <begin position="1"/>
        <end position="23"/>
    </location>
</feature>
<dbReference type="RefSeq" id="WP_207609501.1">
    <property type="nucleotide sequence ID" value="NZ_CP071622.1"/>
</dbReference>
<dbReference type="Pfam" id="PF06823">
    <property type="entry name" value="DUF1236"/>
    <property type="match status" value="1"/>
</dbReference>
<organism evidence="2 3">
    <name type="scientific">Rhizobium bangladeshense</name>
    <dbReference type="NCBI Taxonomy" id="1138189"/>
    <lineage>
        <taxon>Bacteria</taxon>
        <taxon>Pseudomonadati</taxon>
        <taxon>Pseudomonadota</taxon>
        <taxon>Alphaproteobacteria</taxon>
        <taxon>Hyphomicrobiales</taxon>
        <taxon>Rhizobiaceae</taxon>
        <taxon>Rhizobium/Agrobacterium group</taxon>
        <taxon>Rhizobium</taxon>
    </lineage>
</organism>
<evidence type="ECO:0000256" key="1">
    <source>
        <dbReference type="SAM" id="SignalP"/>
    </source>
</evidence>
<keyword evidence="1" id="KW-0732">Signal</keyword>
<proteinExistence type="predicted"/>
<sequence length="101" mass="10900">MRKFMISAMSSLALAASAAASFAQTVVIAPEQETVIKEYVTKQKVKSVDVPNVTVSIGATLPDTVELHTVDVPDVKYRYAVVSGKTVLVEPDTRKVVHVIN</sequence>
<dbReference type="InterPro" id="IPR009642">
    <property type="entry name" value="DUF1236"/>
</dbReference>
<comment type="caution">
    <text evidence="2">The sequence shown here is derived from an EMBL/GenBank/DDBJ whole genome shotgun (WGS) entry which is preliminary data.</text>
</comment>
<feature type="chain" id="PRO_5046465691" evidence="1">
    <location>
        <begin position="24"/>
        <end position="101"/>
    </location>
</feature>
<reference evidence="2 3" key="1">
    <citation type="submission" date="2020-06" db="EMBL/GenBank/DDBJ databases">
        <title>Global-level population genomics: horizontal gene transfer, symbiosis and evolution in Rhizobia.</title>
        <authorList>
            <person name="Gai Y."/>
        </authorList>
    </citation>
    <scope>NUCLEOTIDE SEQUENCE [LARGE SCALE GENOMIC DNA]</scope>
    <source>
        <strain evidence="2 3">PLR6_1b</strain>
    </source>
</reference>